<dbReference type="AlphaFoldDB" id="A0A1L9BD51"/>
<evidence type="ECO:0000256" key="4">
    <source>
        <dbReference type="PIRSR" id="PIRSR000429-1"/>
    </source>
</evidence>
<dbReference type="PANTHER" id="PTHR18919">
    <property type="entry name" value="ACETYL-COA C-ACYLTRANSFERASE"/>
    <property type="match status" value="1"/>
</dbReference>
<dbReference type="GO" id="GO:0006635">
    <property type="term" value="P:fatty acid beta-oxidation"/>
    <property type="evidence" value="ECO:0007669"/>
    <property type="project" value="TreeGrafter"/>
</dbReference>
<reference evidence="8 9" key="2">
    <citation type="submission" date="2016-12" db="EMBL/GenBank/DDBJ databases">
        <title>Draft Genome Sequence of Cystobacter ferrugineus Strain Cbfe23.</title>
        <authorList>
            <person name="Akbar S."/>
            <person name="Dowd S.E."/>
            <person name="Stevens D.C."/>
        </authorList>
    </citation>
    <scope>NUCLEOTIDE SEQUENCE [LARGE SCALE GENOMIC DNA]</scope>
    <source>
        <strain evidence="8 9">Cbfe23</strain>
    </source>
</reference>
<accession>A0A1L9BD51</accession>
<dbReference type="Pfam" id="PF00108">
    <property type="entry name" value="Thiolase_N"/>
    <property type="match status" value="1"/>
</dbReference>
<sequence length="401" mass="42439">MKSLSKSEEIYFLSGKRTPFGTYGGALKDVSATDLAIESARAALAQARVSPESIQHVVYGNVVQTSADAIYLPRHVGLKTGVPMPVPALGVNRLCGSGFQAFVTAAEMMLTEQADCVLAGGTESMSQAPHVIRGARFGIPLGMGKGSGMEDMLWSALTDTYTGHPMAMTAEQLAVDYSLSQDVVDEYVVLTQKRFAAAQESGRFDQEISPLTLKGRKGDTVFGRDEHNRPETSLEGLKKLPKVFKKDGVVHAGAASGICDGAGSMVMATRSFVEKHGLTPIARLVNWGISGCDPKVMGIGPAPAIRRLLERAQCKLGDVDLFEVNEAFAPQYLAVEKELGLPRERTNVNGGAIAVGHPLGASGARITMTLAYELKRQGARYGIGSACIGGGQGIALLIEAL</sequence>
<protein>
    <submittedName>
        <fullName evidence="8">Beta-ketoadipyl CoA thiolase</fullName>
    </submittedName>
</protein>
<evidence type="ECO:0000256" key="1">
    <source>
        <dbReference type="ARBA" id="ARBA00010982"/>
    </source>
</evidence>
<reference evidence="9" key="1">
    <citation type="submission" date="2016-11" db="EMBL/GenBank/DDBJ databases">
        <authorList>
            <person name="Shukria A."/>
            <person name="Stevens D.C."/>
        </authorList>
    </citation>
    <scope>NUCLEOTIDE SEQUENCE [LARGE SCALE GENOMIC DNA]</scope>
    <source>
        <strain evidence="9">Cbfe23</strain>
    </source>
</reference>
<keyword evidence="2 5" id="KW-0808">Transferase</keyword>
<keyword evidence="3 5" id="KW-0012">Acyltransferase</keyword>
<evidence type="ECO:0000256" key="5">
    <source>
        <dbReference type="RuleBase" id="RU003557"/>
    </source>
</evidence>
<dbReference type="Gene3D" id="3.40.47.10">
    <property type="match status" value="2"/>
</dbReference>
<dbReference type="EMBL" id="MPIN01000003">
    <property type="protein sequence ID" value="OJH40187.1"/>
    <property type="molecule type" value="Genomic_DNA"/>
</dbReference>
<comment type="similarity">
    <text evidence="1 5">Belongs to the thiolase-like superfamily. Thiolase family.</text>
</comment>
<feature type="active site" description="Acyl-thioester intermediate" evidence="4">
    <location>
        <position position="95"/>
    </location>
</feature>
<dbReference type="SUPFAM" id="SSF53901">
    <property type="entry name" value="Thiolase-like"/>
    <property type="match status" value="2"/>
</dbReference>
<dbReference type="InterPro" id="IPR002155">
    <property type="entry name" value="Thiolase"/>
</dbReference>
<dbReference type="PANTHER" id="PTHR18919:SF107">
    <property type="entry name" value="ACETYL-COA ACETYLTRANSFERASE, CYTOSOLIC"/>
    <property type="match status" value="1"/>
</dbReference>
<evidence type="ECO:0000313" key="9">
    <source>
        <dbReference type="Proteomes" id="UP000182229"/>
    </source>
</evidence>
<dbReference type="GO" id="GO:0003985">
    <property type="term" value="F:acetyl-CoA C-acetyltransferase activity"/>
    <property type="evidence" value="ECO:0007669"/>
    <property type="project" value="TreeGrafter"/>
</dbReference>
<dbReference type="STRING" id="83449.BON30_14120"/>
<dbReference type="OrthoDB" id="4565318at2"/>
<dbReference type="InterPro" id="IPR020616">
    <property type="entry name" value="Thiolase_N"/>
</dbReference>
<name>A0A1L9BD51_9BACT</name>
<comment type="caution">
    <text evidence="8">The sequence shown here is derived from an EMBL/GenBank/DDBJ whole genome shotgun (WGS) entry which is preliminary data.</text>
</comment>
<dbReference type="InterPro" id="IPR020617">
    <property type="entry name" value="Thiolase_C"/>
</dbReference>
<evidence type="ECO:0000256" key="2">
    <source>
        <dbReference type="ARBA" id="ARBA00022679"/>
    </source>
</evidence>
<dbReference type="InterPro" id="IPR020613">
    <property type="entry name" value="Thiolase_CS"/>
</dbReference>
<dbReference type="NCBIfam" id="TIGR01930">
    <property type="entry name" value="AcCoA-C-Actrans"/>
    <property type="match status" value="1"/>
</dbReference>
<feature type="domain" description="Thiolase C-terminal" evidence="7">
    <location>
        <begin position="278"/>
        <end position="399"/>
    </location>
</feature>
<keyword evidence="9" id="KW-1185">Reference proteome</keyword>
<organism evidence="8 9">
    <name type="scientific">Cystobacter ferrugineus</name>
    <dbReference type="NCBI Taxonomy" id="83449"/>
    <lineage>
        <taxon>Bacteria</taxon>
        <taxon>Pseudomonadati</taxon>
        <taxon>Myxococcota</taxon>
        <taxon>Myxococcia</taxon>
        <taxon>Myxococcales</taxon>
        <taxon>Cystobacterineae</taxon>
        <taxon>Archangiaceae</taxon>
        <taxon>Cystobacter</taxon>
    </lineage>
</organism>
<feature type="domain" description="Thiolase N-terminal" evidence="6">
    <location>
        <begin position="13"/>
        <end position="270"/>
    </location>
</feature>
<dbReference type="InterPro" id="IPR020610">
    <property type="entry name" value="Thiolase_AS"/>
</dbReference>
<dbReference type="CDD" id="cd00751">
    <property type="entry name" value="thiolase"/>
    <property type="match status" value="1"/>
</dbReference>
<proteinExistence type="inferred from homology"/>
<gene>
    <name evidence="8" type="ORF">BON30_14120</name>
</gene>
<dbReference type="FunFam" id="3.40.47.10:FF:000010">
    <property type="entry name" value="Acetyl-CoA acetyltransferase (Thiolase)"/>
    <property type="match status" value="1"/>
</dbReference>
<feature type="active site" description="Proton acceptor" evidence="4">
    <location>
        <position position="357"/>
    </location>
</feature>
<dbReference type="Pfam" id="PF02803">
    <property type="entry name" value="Thiolase_C"/>
    <property type="match status" value="1"/>
</dbReference>
<dbReference type="Proteomes" id="UP000182229">
    <property type="component" value="Unassembled WGS sequence"/>
</dbReference>
<evidence type="ECO:0000259" key="6">
    <source>
        <dbReference type="Pfam" id="PF00108"/>
    </source>
</evidence>
<dbReference type="PROSITE" id="PS00737">
    <property type="entry name" value="THIOLASE_2"/>
    <property type="match status" value="1"/>
</dbReference>
<dbReference type="PROSITE" id="PS00099">
    <property type="entry name" value="THIOLASE_3"/>
    <property type="match status" value="1"/>
</dbReference>
<evidence type="ECO:0000313" key="8">
    <source>
        <dbReference type="EMBL" id="OJH40187.1"/>
    </source>
</evidence>
<evidence type="ECO:0000256" key="3">
    <source>
        <dbReference type="ARBA" id="ARBA00023315"/>
    </source>
</evidence>
<dbReference type="InterPro" id="IPR016039">
    <property type="entry name" value="Thiolase-like"/>
</dbReference>
<evidence type="ECO:0000259" key="7">
    <source>
        <dbReference type="Pfam" id="PF02803"/>
    </source>
</evidence>
<feature type="active site" description="Proton acceptor" evidence="4">
    <location>
        <position position="387"/>
    </location>
</feature>
<dbReference type="RefSeq" id="WP_071898821.1">
    <property type="nucleotide sequence ID" value="NZ_MPIN01000003.1"/>
</dbReference>
<dbReference type="PIRSF" id="PIRSF000429">
    <property type="entry name" value="Ac-CoA_Ac_transf"/>
    <property type="match status" value="1"/>
</dbReference>